<name>A0ABU8S3L8_9SPHN</name>
<comment type="caution">
    <text evidence="2">The sequence shown here is derived from an EMBL/GenBank/DDBJ whole genome shotgun (WGS) entry which is preliminary data.</text>
</comment>
<organism evidence="2 3">
    <name type="scientific">Novosphingobium anseongense</name>
    <dbReference type="NCBI Taxonomy" id="3133436"/>
    <lineage>
        <taxon>Bacteria</taxon>
        <taxon>Pseudomonadati</taxon>
        <taxon>Pseudomonadota</taxon>
        <taxon>Alphaproteobacteria</taxon>
        <taxon>Sphingomonadales</taxon>
        <taxon>Sphingomonadaceae</taxon>
        <taxon>Novosphingobium</taxon>
    </lineage>
</organism>
<accession>A0ABU8S3L8</accession>
<dbReference type="EMBL" id="JBBHJZ010000008">
    <property type="protein sequence ID" value="MEJ5979476.1"/>
    <property type="molecule type" value="Genomic_DNA"/>
</dbReference>
<dbReference type="RefSeq" id="WP_339589414.1">
    <property type="nucleotide sequence ID" value="NZ_JBBHJZ010000008.1"/>
</dbReference>
<proteinExistence type="predicted"/>
<sequence>MLSSAWPAAWAFAAKGLALVVGLVAALVGWRAAHLWLQASRIAMPPIDPPLASIDDAPELHILSYSVQLNATAEAMRQSGALNAKAARWTSVAALLTGIAAIIAAL</sequence>
<feature type="transmembrane region" description="Helical" evidence="1">
    <location>
        <begin position="12"/>
        <end position="33"/>
    </location>
</feature>
<evidence type="ECO:0000313" key="2">
    <source>
        <dbReference type="EMBL" id="MEJ5979476.1"/>
    </source>
</evidence>
<protein>
    <submittedName>
        <fullName evidence="2">Uncharacterized protein</fullName>
    </submittedName>
</protein>
<evidence type="ECO:0000313" key="3">
    <source>
        <dbReference type="Proteomes" id="UP001361239"/>
    </source>
</evidence>
<dbReference type="Proteomes" id="UP001361239">
    <property type="component" value="Unassembled WGS sequence"/>
</dbReference>
<keyword evidence="1" id="KW-0472">Membrane</keyword>
<keyword evidence="1" id="KW-1133">Transmembrane helix</keyword>
<keyword evidence="3" id="KW-1185">Reference proteome</keyword>
<keyword evidence="1" id="KW-0812">Transmembrane</keyword>
<reference evidence="2 3" key="1">
    <citation type="submission" date="2024-03" db="EMBL/GenBank/DDBJ databases">
        <authorList>
            <person name="Jo J.-H."/>
        </authorList>
    </citation>
    <scope>NUCLEOTIDE SEQUENCE [LARGE SCALE GENOMIC DNA]</scope>
    <source>
        <strain evidence="2 3">PS1R-30</strain>
    </source>
</reference>
<gene>
    <name evidence="2" type="ORF">WG901_22675</name>
</gene>
<evidence type="ECO:0000256" key="1">
    <source>
        <dbReference type="SAM" id="Phobius"/>
    </source>
</evidence>
<feature type="transmembrane region" description="Helical" evidence="1">
    <location>
        <begin position="86"/>
        <end position="105"/>
    </location>
</feature>